<evidence type="ECO:0000256" key="5">
    <source>
        <dbReference type="ARBA" id="ARBA00023157"/>
    </source>
</evidence>
<dbReference type="Proteomes" id="UP001732720">
    <property type="component" value="Chromosome 5"/>
</dbReference>
<evidence type="ECO:0000313" key="8">
    <source>
        <dbReference type="Proteomes" id="UP001732720"/>
    </source>
</evidence>
<evidence type="ECO:0000256" key="7">
    <source>
        <dbReference type="SAM" id="SignalP"/>
    </source>
</evidence>
<dbReference type="PANTHER" id="PTHR36876:SF1">
    <property type="entry name" value="UROTENSIN-2B"/>
    <property type="match status" value="1"/>
</dbReference>
<dbReference type="KEGG" id="ccan:109693022"/>
<comment type="similarity">
    <text evidence="2">Belongs to the urotensin-2 family.</text>
</comment>
<feature type="chain" id="PRO_5034319443" evidence="7">
    <location>
        <begin position="28"/>
        <end position="117"/>
    </location>
</feature>
<dbReference type="InterPro" id="IPR043255">
    <property type="entry name" value="U-IIB"/>
</dbReference>
<dbReference type="RefSeq" id="XP_020029631.1">
    <property type="nucleotide sequence ID" value="XM_020174042.1"/>
</dbReference>
<keyword evidence="6" id="KW-0175">Coiled coil</keyword>
<sequence length="117" mass="13340">MKIFSTSLCFGLLTFLSVMILLESVHGRPYLTQGNELFPVKEDVNLELLLALLSKNFDIQRPSHIDVELANKLEELNQLEKLKEQLMEAKVAEMPYAIGGLSVSHPNKRACFWKYCV</sequence>
<dbReference type="GO" id="GO:0008217">
    <property type="term" value="P:regulation of blood pressure"/>
    <property type="evidence" value="ECO:0007669"/>
    <property type="project" value="InterPro"/>
</dbReference>
<dbReference type="GO" id="GO:0001664">
    <property type="term" value="F:G protein-coupled receptor binding"/>
    <property type="evidence" value="ECO:0007669"/>
    <property type="project" value="TreeGrafter"/>
</dbReference>
<accession>A0A8B7VCB5</accession>
<evidence type="ECO:0000256" key="2">
    <source>
        <dbReference type="ARBA" id="ARBA00006719"/>
    </source>
</evidence>
<proteinExistence type="inferred from homology"/>
<dbReference type="GO" id="GO:0097746">
    <property type="term" value="P:blood vessel diameter maintenance"/>
    <property type="evidence" value="ECO:0007669"/>
    <property type="project" value="InterPro"/>
</dbReference>
<keyword evidence="3" id="KW-0964">Secreted</keyword>
<dbReference type="PROSITE" id="PS00984">
    <property type="entry name" value="UROTENSIN_II"/>
    <property type="match status" value="1"/>
</dbReference>
<dbReference type="AlphaFoldDB" id="A0A8B7VCB5"/>
<keyword evidence="5" id="KW-1015">Disulfide bond</keyword>
<feature type="signal peptide" evidence="7">
    <location>
        <begin position="1"/>
        <end position="27"/>
    </location>
</feature>
<keyword evidence="4" id="KW-0372">Hormone</keyword>
<dbReference type="GO" id="GO:0005179">
    <property type="term" value="F:hormone activity"/>
    <property type="evidence" value="ECO:0007669"/>
    <property type="project" value="UniProtKB-KW"/>
</dbReference>
<protein>
    <submittedName>
        <fullName evidence="9">Urotensin-2B</fullName>
    </submittedName>
</protein>
<evidence type="ECO:0000256" key="3">
    <source>
        <dbReference type="ARBA" id="ARBA00022525"/>
    </source>
</evidence>
<dbReference type="GO" id="GO:0005576">
    <property type="term" value="C:extracellular region"/>
    <property type="evidence" value="ECO:0007669"/>
    <property type="project" value="UniProtKB-SubCell"/>
</dbReference>
<organism evidence="9">
    <name type="scientific">Castor canadensis</name>
    <name type="common">American beaver</name>
    <dbReference type="NCBI Taxonomy" id="51338"/>
    <lineage>
        <taxon>Eukaryota</taxon>
        <taxon>Metazoa</taxon>
        <taxon>Chordata</taxon>
        <taxon>Craniata</taxon>
        <taxon>Vertebrata</taxon>
        <taxon>Euteleostomi</taxon>
        <taxon>Mammalia</taxon>
        <taxon>Eutheria</taxon>
        <taxon>Euarchontoglires</taxon>
        <taxon>Glires</taxon>
        <taxon>Rodentia</taxon>
        <taxon>Castorimorpha</taxon>
        <taxon>Castoridae</taxon>
        <taxon>Castor</taxon>
    </lineage>
</organism>
<dbReference type="GeneID" id="109693022"/>
<keyword evidence="7" id="KW-0732">Signal</keyword>
<keyword evidence="8" id="KW-1185">Reference proteome</keyword>
<gene>
    <name evidence="9" type="primary">Uts2b</name>
</gene>
<evidence type="ECO:0000313" key="9">
    <source>
        <dbReference type="RefSeq" id="XP_020029631.1"/>
    </source>
</evidence>
<dbReference type="OrthoDB" id="9890208at2759"/>
<dbReference type="CTD" id="257313"/>
<dbReference type="PANTHER" id="PTHR36876">
    <property type="entry name" value="UROTENSIN-2B"/>
    <property type="match status" value="1"/>
</dbReference>
<dbReference type="InterPro" id="IPR001483">
    <property type="entry name" value="Urotensin_II"/>
</dbReference>
<evidence type="ECO:0000256" key="4">
    <source>
        <dbReference type="ARBA" id="ARBA00022702"/>
    </source>
</evidence>
<comment type="subcellular location">
    <subcellularLocation>
        <location evidence="1">Secreted</location>
    </subcellularLocation>
</comment>
<reference evidence="9" key="1">
    <citation type="submission" date="2025-08" db="UniProtKB">
        <authorList>
            <consortium name="RefSeq"/>
        </authorList>
    </citation>
    <scope>IDENTIFICATION</scope>
    <source>
        <tissue evidence="9">Leukocyte</tissue>
    </source>
</reference>
<name>A0A8B7VCB5_CASCN</name>
<feature type="coiled-coil region" evidence="6">
    <location>
        <begin position="65"/>
        <end position="92"/>
    </location>
</feature>
<evidence type="ECO:0000256" key="1">
    <source>
        <dbReference type="ARBA" id="ARBA00004613"/>
    </source>
</evidence>
<evidence type="ECO:0000256" key="6">
    <source>
        <dbReference type="SAM" id="Coils"/>
    </source>
</evidence>